<dbReference type="GO" id="GO:0006629">
    <property type="term" value="P:lipid metabolic process"/>
    <property type="evidence" value="ECO:0007669"/>
    <property type="project" value="UniProtKB-KW"/>
</dbReference>
<feature type="transmembrane region" description="Helical" evidence="8">
    <location>
        <begin position="317"/>
        <end position="341"/>
    </location>
</feature>
<keyword evidence="6 8" id="KW-0472">Membrane</keyword>
<gene>
    <name evidence="9" type="ORF">C361_00224</name>
</gene>
<feature type="compositionally biased region" description="Polar residues" evidence="7">
    <location>
        <begin position="392"/>
        <end position="420"/>
    </location>
</feature>
<dbReference type="GO" id="GO:0140042">
    <property type="term" value="P:lipid droplet formation"/>
    <property type="evidence" value="ECO:0007669"/>
    <property type="project" value="UniProtKB-ARBA"/>
</dbReference>
<keyword evidence="5" id="KW-0443">Lipid metabolism</keyword>
<evidence type="ECO:0008006" key="11">
    <source>
        <dbReference type="Google" id="ProtNLM"/>
    </source>
</evidence>
<feature type="compositionally biased region" description="Basic residues" evidence="7">
    <location>
        <begin position="346"/>
        <end position="355"/>
    </location>
</feature>
<evidence type="ECO:0000256" key="5">
    <source>
        <dbReference type="ARBA" id="ARBA00023098"/>
    </source>
</evidence>
<feature type="transmembrane region" description="Helical" evidence="8">
    <location>
        <begin position="60"/>
        <end position="88"/>
    </location>
</feature>
<proteinExistence type="predicted"/>
<evidence type="ECO:0000256" key="8">
    <source>
        <dbReference type="SAM" id="Phobius"/>
    </source>
</evidence>
<comment type="subcellular location">
    <subcellularLocation>
        <location evidence="1">Endoplasmic reticulum membrane</location>
        <topology evidence="1">Multi-pass membrane protein</topology>
    </subcellularLocation>
</comment>
<dbReference type="GO" id="GO:0005789">
    <property type="term" value="C:endoplasmic reticulum membrane"/>
    <property type="evidence" value="ECO:0007669"/>
    <property type="project" value="UniProtKB-SubCell"/>
</dbReference>
<feature type="compositionally biased region" description="Basic and acidic residues" evidence="7">
    <location>
        <begin position="375"/>
        <end position="387"/>
    </location>
</feature>
<evidence type="ECO:0000256" key="2">
    <source>
        <dbReference type="ARBA" id="ARBA00022692"/>
    </source>
</evidence>
<dbReference type="OrthoDB" id="2593582at2759"/>
<feature type="transmembrane region" description="Helical" evidence="8">
    <location>
        <begin position="28"/>
        <end position="48"/>
    </location>
</feature>
<evidence type="ECO:0000256" key="3">
    <source>
        <dbReference type="ARBA" id="ARBA00022824"/>
    </source>
</evidence>
<keyword evidence="3" id="KW-0256">Endoplasmic reticulum</keyword>
<evidence type="ECO:0000256" key="4">
    <source>
        <dbReference type="ARBA" id="ARBA00022989"/>
    </source>
</evidence>
<evidence type="ECO:0000256" key="6">
    <source>
        <dbReference type="ARBA" id="ARBA00023136"/>
    </source>
</evidence>
<organism evidence="9 10">
    <name type="scientific">Cryptococcus neoformans Tu259-1</name>
    <dbReference type="NCBI Taxonomy" id="1230072"/>
    <lineage>
        <taxon>Eukaryota</taxon>
        <taxon>Fungi</taxon>
        <taxon>Dikarya</taxon>
        <taxon>Basidiomycota</taxon>
        <taxon>Agaricomycotina</taxon>
        <taxon>Tremellomycetes</taxon>
        <taxon>Tremellales</taxon>
        <taxon>Cryptococcaceae</taxon>
        <taxon>Cryptococcus</taxon>
        <taxon>Cryptococcus neoformans species complex</taxon>
    </lineage>
</organism>
<evidence type="ECO:0000313" key="9">
    <source>
        <dbReference type="EMBL" id="OXG30134.1"/>
    </source>
</evidence>
<reference evidence="9 10" key="1">
    <citation type="submission" date="2017-06" db="EMBL/GenBank/DDBJ databases">
        <title>Global population genomics of the pathogenic fungus Cryptococcus neoformans var. grubii.</title>
        <authorList>
            <person name="Cuomo C."/>
            <person name="Litvintseva A."/>
            <person name="Chen Y."/>
            <person name="Young S."/>
            <person name="Zeng Q."/>
            <person name="Chapman S."/>
            <person name="Gujja S."/>
            <person name="Saif S."/>
            <person name="Birren B."/>
        </authorList>
    </citation>
    <scope>NUCLEOTIDE SEQUENCE [LARGE SCALE GENOMIC DNA]</scope>
    <source>
        <strain evidence="9 10">Tu259-1</strain>
    </source>
</reference>
<dbReference type="Pfam" id="PF06775">
    <property type="entry name" value="Seipin"/>
    <property type="match status" value="1"/>
</dbReference>
<keyword evidence="2 8" id="KW-0812">Transmembrane</keyword>
<dbReference type="AlphaFoldDB" id="A0A854QN39"/>
<dbReference type="EMBL" id="AMKT01000006">
    <property type="protein sequence ID" value="OXG30134.1"/>
    <property type="molecule type" value="Genomic_DNA"/>
</dbReference>
<feature type="region of interest" description="Disordered" evidence="7">
    <location>
        <begin position="346"/>
        <end position="438"/>
    </location>
</feature>
<dbReference type="InterPro" id="IPR009617">
    <property type="entry name" value="Seipin"/>
</dbReference>
<keyword evidence="4 8" id="KW-1133">Transmembrane helix</keyword>
<sequence length="438" mass="48726">MLSTPATSPPNLRRPYSRQSPGTEFLHFLFRLARLASVPIIAPLRLLYQTLTAPLTISLLLKLIFLCFLSLISLVLSVFAVGAFFWTWSTGGPIEAEGWLVYGSRKFRLPHTNLQVPLSSIVEDVRYDIQVEMELLRPRKGSDALDNFMLSLDLMSAKDPQTALMSAAQPTLAPSPLPESFITLPSLSTRFIPPCVLPWPFRSFCPSKIIGYGDPVNQKVLQRRAKAGFSGPASTKDIVPLRKDLMEGVLLKPSRVSESVIGSIFLSIGREDFFMGDFEGESHSREVKTTGWVVVRFIPRPSGIRWLISVHPFPPLLLLPPLSLSLTLLSSIFGYAMITAIRRKPSNSRKSKKTLKASNRSQWIRDPNARSGQEVIERQARVQDRAGRTRRASNYTDADSTTYSESRIPTENTNSASTSEIGDRSSVVISDDESTSSR</sequence>
<dbReference type="Proteomes" id="UP000199727">
    <property type="component" value="Unassembled WGS sequence"/>
</dbReference>
<evidence type="ECO:0000256" key="1">
    <source>
        <dbReference type="ARBA" id="ARBA00004477"/>
    </source>
</evidence>
<accession>A0A854QN39</accession>
<protein>
    <recommendedName>
        <fullName evidence="11">Adipose-regulatory protein</fullName>
    </recommendedName>
</protein>
<comment type="caution">
    <text evidence="9">The sequence shown here is derived from an EMBL/GenBank/DDBJ whole genome shotgun (WGS) entry which is preliminary data.</text>
</comment>
<evidence type="ECO:0000256" key="7">
    <source>
        <dbReference type="SAM" id="MobiDB-lite"/>
    </source>
</evidence>
<name>A0A854QN39_CRYNE</name>
<evidence type="ECO:0000313" key="10">
    <source>
        <dbReference type="Proteomes" id="UP000199727"/>
    </source>
</evidence>